<dbReference type="EMBL" id="CP031517">
    <property type="protein sequence ID" value="QOS39873.1"/>
    <property type="molecule type" value="Genomic_DNA"/>
</dbReference>
<keyword evidence="1 4" id="KW-0808">Transferase</keyword>
<dbReference type="PANTHER" id="PTHR46401:SF2">
    <property type="entry name" value="GLYCOSYLTRANSFERASE WBBK-RELATED"/>
    <property type="match status" value="1"/>
</dbReference>
<protein>
    <submittedName>
        <fullName evidence="5">Glycosyltransferase family 1 protein</fullName>
    </submittedName>
    <submittedName>
        <fullName evidence="4">Glycosyltransferase involved in cell wall biosynthesis</fullName>
    </submittedName>
</protein>
<dbReference type="InterPro" id="IPR001296">
    <property type="entry name" value="Glyco_trans_1"/>
</dbReference>
<dbReference type="CDD" id="cd03809">
    <property type="entry name" value="GT4_MtfB-like"/>
    <property type="match status" value="1"/>
</dbReference>
<evidence type="ECO:0000256" key="1">
    <source>
        <dbReference type="ARBA" id="ARBA00022679"/>
    </source>
</evidence>
<evidence type="ECO:0000313" key="7">
    <source>
        <dbReference type="Proteomes" id="UP000593591"/>
    </source>
</evidence>
<proteinExistence type="predicted"/>
<dbReference type="PANTHER" id="PTHR46401">
    <property type="entry name" value="GLYCOSYLTRANSFERASE WBBK-RELATED"/>
    <property type="match status" value="1"/>
</dbReference>
<dbReference type="AlphaFoldDB" id="A0A840S9R4"/>
<evidence type="ECO:0000313" key="5">
    <source>
        <dbReference type="EMBL" id="QOS39873.1"/>
    </source>
</evidence>
<evidence type="ECO:0000313" key="6">
    <source>
        <dbReference type="Proteomes" id="UP000578697"/>
    </source>
</evidence>
<dbReference type="GO" id="GO:0009103">
    <property type="term" value="P:lipopolysaccharide biosynthetic process"/>
    <property type="evidence" value="ECO:0007669"/>
    <property type="project" value="TreeGrafter"/>
</dbReference>
<accession>A0A840S9R4</accession>
<feature type="domain" description="Glycosyltransferase subfamily 4-like N-terminal" evidence="3">
    <location>
        <begin position="95"/>
        <end position="165"/>
    </location>
</feature>
<evidence type="ECO:0000259" key="3">
    <source>
        <dbReference type="Pfam" id="PF13439"/>
    </source>
</evidence>
<dbReference type="SUPFAM" id="SSF53756">
    <property type="entry name" value="UDP-Glycosyltransferase/glycogen phosphorylase"/>
    <property type="match status" value="1"/>
</dbReference>
<dbReference type="GO" id="GO:0016757">
    <property type="term" value="F:glycosyltransferase activity"/>
    <property type="evidence" value="ECO:0007669"/>
    <property type="project" value="InterPro"/>
</dbReference>
<evidence type="ECO:0000259" key="2">
    <source>
        <dbReference type="Pfam" id="PF00534"/>
    </source>
</evidence>
<keyword evidence="6" id="KW-1185">Reference proteome</keyword>
<evidence type="ECO:0000313" key="4">
    <source>
        <dbReference type="EMBL" id="MBB5218437.1"/>
    </source>
</evidence>
<dbReference type="Proteomes" id="UP000593591">
    <property type="component" value="Chromosome"/>
</dbReference>
<dbReference type="Gene3D" id="3.40.50.2000">
    <property type="entry name" value="Glycogen Phosphorylase B"/>
    <property type="match status" value="2"/>
</dbReference>
<reference evidence="4 6" key="2">
    <citation type="submission" date="2020-08" db="EMBL/GenBank/DDBJ databases">
        <title>Genomic Encyclopedia of Type Strains, Phase IV (KMG-IV): sequencing the most valuable type-strain genomes for metagenomic binning, comparative biology and taxonomic classification.</title>
        <authorList>
            <person name="Goeker M."/>
        </authorList>
    </citation>
    <scope>NUCLEOTIDE SEQUENCE [LARGE SCALE GENOMIC DNA]</scope>
    <source>
        <strain evidence="4 6">DSM 103679</strain>
    </source>
</reference>
<reference evidence="5 7" key="1">
    <citation type="submission" date="2018-08" db="EMBL/GenBank/DDBJ databases">
        <title>The first complete genome of Treponema rectale (CHPAT), a commensal spirochete of the bovine rectum.</title>
        <authorList>
            <person name="Staton G.J."/>
            <person name="Clegg S.R."/>
            <person name="Carter S.D."/>
            <person name="Radford A.D."/>
            <person name="Darby A."/>
            <person name="Hall N."/>
            <person name="Birtles R.J."/>
            <person name="Evans N.J."/>
        </authorList>
    </citation>
    <scope>NUCLEOTIDE SEQUENCE [LARGE SCALE GENOMIC DNA]</scope>
    <source>
        <strain evidence="5 7">CHPA</strain>
    </source>
</reference>
<feature type="domain" description="Glycosyl transferase family 1" evidence="2">
    <location>
        <begin position="173"/>
        <end position="332"/>
    </location>
</feature>
<dbReference type="Proteomes" id="UP000578697">
    <property type="component" value="Unassembled WGS sequence"/>
</dbReference>
<dbReference type="Pfam" id="PF00534">
    <property type="entry name" value="Glycos_transf_1"/>
    <property type="match status" value="1"/>
</dbReference>
<dbReference type="InterPro" id="IPR028098">
    <property type="entry name" value="Glyco_trans_4-like_N"/>
</dbReference>
<gene>
    <name evidence="5" type="ORF">DYE49_05155</name>
    <name evidence="4" type="ORF">HNP77_000781</name>
</gene>
<name>A0A840S9R4_9SPIR</name>
<dbReference type="Pfam" id="PF13439">
    <property type="entry name" value="Glyco_transf_4"/>
    <property type="match status" value="1"/>
</dbReference>
<dbReference type="KEGG" id="trc:DYE49_05155"/>
<dbReference type="EMBL" id="JACHFR010000001">
    <property type="protein sequence ID" value="MBB5218437.1"/>
    <property type="molecule type" value="Genomic_DNA"/>
</dbReference>
<dbReference type="RefSeq" id="WP_184651856.1">
    <property type="nucleotide sequence ID" value="NZ_JACHFR010000001.1"/>
</dbReference>
<sequence length="356" mass="39640">MKIAIDCRMSGKSGIGTFLDEILPFFLKTENEFLLFGDKASPAGQTETGSNCEFISCSIKTFSLKEMFCFPAELLKKINECDVYFSPYCNIPGGIKIPVYTTIHDIVFLDVKGLTGKAGTAARKFFYKRAVRKSKGIFTVSQFSKERIQKKLNCKKEITVVYNGLPSYLQSSEQEKNTEKTDSVIFIGNIKRHKGLKTLLEAFPKFCSASSGTSAAGAKLIIVGSQDNFRTKDDTLSSLIEKIPSEKIEFTGFVSNETLRRLLSSAKLLVQPSLYEGFGIPPLQALCAGTQAVISDIPVFKEIYGTLPVFFFKTEDSDSLTEKMLKAWNTPEDLSGFNNPYSYKNTAEIIIKQLFQ</sequence>
<organism evidence="4 6">
    <name type="scientific">Treponema rectale</name>
    <dbReference type="NCBI Taxonomy" id="744512"/>
    <lineage>
        <taxon>Bacteria</taxon>
        <taxon>Pseudomonadati</taxon>
        <taxon>Spirochaetota</taxon>
        <taxon>Spirochaetia</taxon>
        <taxon>Spirochaetales</taxon>
        <taxon>Treponemataceae</taxon>
        <taxon>Treponema</taxon>
    </lineage>
</organism>